<protein>
    <submittedName>
        <fullName evidence="5">MarR family transcriptional regulator</fullName>
    </submittedName>
</protein>
<dbReference type="InterPro" id="IPR036390">
    <property type="entry name" value="WH_DNA-bd_sf"/>
</dbReference>
<dbReference type="Gene3D" id="1.10.10.10">
    <property type="entry name" value="Winged helix-like DNA-binding domain superfamily/Winged helix DNA-binding domain"/>
    <property type="match status" value="1"/>
</dbReference>
<keyword evidence="2" id="KW-0238">DNA-binding</keyword>
<dbReference type="AlphaFoldDB" id="A0A7H8QAT7"/>
<evidence type="ECO:0000259" key="4">
    <source>
        <dbReference type="PROSITE" id="PS50995"/>
    </source>
</evidence>
<evidence type="ECO:0000256" key="2">
    <source>
        <dbReference type="ARBA" id="ARBA00023125"/>
    </source>
</evidence>
<accession>A0A7H8QAT7</accession>
<dbReference type="PANTHER" id="PTHR33164:SF43">
    <property type="entry name" value="HTH-TYPE TRANSCRIPTIONAL REPRESSOR YETL"/>
    <property type="match status" value="1"/>
</dbReference>
<dbReference type="PANTHER" id="PTHR33164">
    <property type="entry name" value="TRANSCRIPTIONAL REGULATOR, MARR FAMILY"/>
    <property type="match status" value="1"/>
</dbReference>
<dbReference type="EMBL" id="CP051177">
    <property type="protein sequence ID" value="QKX50989.1"/>
    <property type="molecule type" value="Genomic_DNA"/>
</dbReference>
<dbReference type="SUPFAM" id="SSF46785">
    <property type="entry name" value="Winged helix' DNA-binding domain"/>
    <property type="match status" value="1"/>
</dbReference>
<evidence type="ECO:0000256" key="1">
    <source>
        <dbReference type="ARBA" id="ARBA00023015"/>
    </source>
</evidence>
<dbReference type="PROSITE" id="PS01117">
    <property type="entry name" value="HTH_MARR_1"/>
    <property type="match status" value="1"/>
</dbReference>
<keyword evidence="1" id="KW-0805">Transcription regulation</keyword>
<dbReference type="Proteomes" id="UP000509222">
    <property type="component" value="Chromosome"/>
</dbReference>
<dbReference type="InterPro" id="IPR039422">
    <property type="entry name" value="MarR/SlyA-like"/>
</dbReference>
<keyword evidence="6" id="KW-1185">Reference proteome</keyword>
<evidence type="ECO:0000313" key="6">
    <source>
        <dbReference type="Proteomes" id="UP000509222"/>
    </source>
</evidence>
<dbReference type="SMART" id="SM00347">
    <property type="entry name" value="HTH_MARR"/>
    <property type="match status" value="1"/>
</dbReference>
<dbReference type="InterPro" id="IPR036388">
    <property type="entry name" value="WH-like_DNA-bd_sf"/>
</dbReference>
<name>A0A7H8QAT7_9BACL</name>
<evidence type="ECO:0000256" key="3">
    <source>
        <dbReference type="ARBA" id="ARBA00023163"/>
    </source>
</evidence>
<dbReference type="GO" id="GO:0003677">
    <property type="term" value="F:DNA binding"/>
    <property type="evidence" value="ECO:0007669"/>
    <property type="project" value="UniProtKB-KW"/>
</dbReference>
<sequence>MKEENEKLTRSIQLMRSFRNVQKNLICLEQQTAARNGLSMPQYAILMTLGKCKEMTQKKVGEVTFLPKSTLSQAVDGLVRDGFLDRRQVEDNRREMQLALTEKGVALVEAVHQQEGGSHQRFQEAVESLSDEQYEKLLEIHQHISAHLDVRELEEQRK</sequence>
<dbReference type="PROSITE" id="PS50995">
    <property type="entry name" value="HTH_MARR_2"/>
    <property type="match status" value="1"/>
</dbReference>
<dbReference type="GO" id="GO:0006950">
    <property type="term" value="P:response to stress"/>
    <property type="evidence" value="ECO:0007669"/>
    <property type="project" value="TreeGrafter"/>
</dbReference>
<dbReference type="InterPro" id="IPR023187">
    <property type="entry name" value="Tscrpt_reg_MarR-type_CS"/>
</dbReference>
<proteinExistence type="predicted"/>
<feature type="domain" description="HTH marR-type" evidence="4">
    <location>
        <begin position="11"/>
        <end position="146"/>
    </location>
</feature>
<dbReference type="InterPro" id="IPR000835">
    <property type="entry name" value="HTH_MarR-typ"/>
</dbReference>
<dbReference type="RefSeq" id="WP_036802314.1">
    <property type="nucleotide sequence ID" value="NZ_CP051177.1"/>
</dbReference>
<dbReference type="GO" id="GO:0003700">
    <property type="term" value="F:DNA-binding transcription factor activity"/>
    <property type="evidence" value="ECO:0007669"/>
    <property type="project" value="InterPro"/>
</dbReference>
<gene>
    <name evidence="5" type="ORF">HF394_10550</name>
</gene>
<organism evidence="5 6">
    <name type="scientific">Planococcus glaciei</name>
    <dbReference type="NCBI Taxonomy" id="459472"/>
    <lineage>
        <taxon>Bacteria</taxon>
        <taxon>Bacillati</taxon>
        <taxon>Bacillota</taxon>
        <taxon>Bacilli</taxon>
        <taxon>Bacillales</taxon>
        <taxon>Caryophanaceae</taxon>
        <taxon>Planococcus</taxon>
    </lineage>
</organism>
<reference evidence="6" key="2">
    <citation type="submission" date="2020-06" db="EMBL/GenBank/DDBJ databases">
        <title>Isolation of Planomicrobium glaciei.</title>
        <authorList>
            <person name="Malisova L."/>
            <person name="Safrankova R."/>
            <person name="Jakubu V."/>
            <person name="Spanelova P."/>
        </authorList>
    </citation>
    <scope>NUCLEOTIDE SEQUENCE [LARGE SCALE GENOMIC DNA]</scope>
    <source>
        <strain evidence="6">NRL-ATB46093</strain>
    </source>
</reference>
<evidence type="ECO:0000313" key="5">
    <source>
        <dbReference type="EMBL" id="QKX50989.1"/>
    </source>
</evidence>
<keyword evidence="3" id="KW-0804">Transcription</keyword>
<reference evidence="5 6" key="1">
    <citation type="submission" date="2020-04" db="EMBL/GenBank/DDBJ databases">
        <authorList>
            <person name="Pajer P."/>
            <person name="Broz P."/>
        </authorList>
    </citation>
    <scope>NUCLEOTIDE SEQUENCE [LARGE SCALE GENOMIC DNA]</scope>
    <source>
        <strain evidence="6">NRL-ATB46093</strain>
    </source>
</reference>
<dbReference type="Pfam" id="PF12802">
    <property type="entry name" value="MarR_2"/>
    <property type="match status" value="1"/>
</dbReference>